<proteinExistence type="predicted"/>
<dbReference type="InterPro" id="IPR013762">
    <property type="entry name" value="Integrase-like_cat_sf"/>
</dbReference>
<dbReference type="OrthoDB" id="40845at2157"/>
<dbReference type="Pfam" id="PF16795">
    <property type="entry name" value="Phage_integr_3"/>
    <property type="match status" value="1"/>
</dbReference>
<dbReference type="AlphaFoldDB" id="A0A7D5EAI3"/>
<accession>A0A7D5EAI3</accession>
<dbReference type="Gene3D" id="1.10.443.10">
    <property type="entry name" value="Intergrase catalytic core"/>
    <property type="match status" value="1"/>
</dbReference>
<dbReference type="GO" id="GO:0003677">
    <property type="term" value="F:DNA binding"/>
    <property type="evidence" value="ECO:0007669"/>
    <property type="project" value="InterPro"/>
</dbReference>
<protein>
    <recommendedName>
        <fullName evidence="1">Integrase SSV1 C-terminal domain-containing protein</fullName>
    </recommendedName>
</protein>
<dbReference type="EMBL" id="CP058215">
    <property type="protein sequence ID" value="QLC51277.1"/>
    <property type="molecule type" value="Genomic_DNA"/>
</dbReference>
<reference evidence="2 3" key="1">
    <citation type="submission" date="2020-06" db="EMBL/GenBank/DDBJ databases">
        <title>Methanolobus halotolerans sp. nov., isolated from a saline lake Tus in Siberia.</title>
        <authorList>
            <person name="Shen Y."/>
            <person name="Chen S.-C."/>
            <person name="Lai M.-C."/>
            <person name="Huang H.-H."/>
            <person name="Chiu H.-H."/>
            <person name="Tang S.-L."/>
            <person name="Rogozin D.Y."/>
            <person name="Degermendzhy A.G."/>
        </authorList>
    </citation>
    <scope>NUCLEOTIDE SEQUENCE [LARGE SCALE GENOMIC DNA]</scope>
    <source>
        <strain evidence="2 3">DSM 21339</strain>
    </source>
</reference>
<feature type="domain" description="Integrase SSV1 C-terminal" evidence="1">
    <location>
        <begin position="2"/>
        <end position="52"/>
    </location>
</feature>
<evidence type="ECO:0000259" key="1">
    <source>
        <dbReference type="Pfam" id="PF16795"/>
    </source>
</evidence>
<evidence type="ECO:0000313" key="3">
    <source>
        <dbReference type="Proteomes" id="UP000509594"/>
    </source>
</evidence>
<keyword evidence="3" id="KW-1185">Reference proteome</keyword>
<evidence type="ECO:0000313" key="2">
    <source>
        <dbReference type="EMBL" id="QLC51277.1"/>
    </source>
</evidence>
<sequence>MKYGRNYFIDKCVKADVQESLIKYMVGHSNGSVLMTNYLDKLNNSKEGYKKVRPVLIDVLF</sequence>
<dbReference type="KEGG" id="mzi:HWN40_07410"/>
<dbReference type="InterPro" id="IPR031857">
    <property type="entry name" value="Integrase_SSV1_C"/>
</dbReference>
<name>A0A7D5EAI3_9EURY</name>
<gene>
    <name evidence="2" type="ORF">HWN40_07410</name>
</gene>
<organism evidence="2 3">
    <name type="scientific">Methanolobus zinderi</name>
    <dbReference type="NCBI Taxonomy" id="536044"/>
    <lineage>
        <taxon>Archaea</taxon>
        <taxon>Methanobacteriati</taxon>
        <taxon>Methanobacteriota</taxon>
        <taxon>Stenosarchaea group</taxon>
        <taxon>Methanomicrobia</taxon>
        <taxon>Methanosarcinales</taxon>
        <taxon>Methanosarcinaceae</taxon>
        <taxon>Methanolobus</taxon>
    </lineage>
</organism>
<dbReference type="Proteomes" id="UP000509594">
    <property type="component" value="Chromosome"/>
</dbReference>
<dbReference type="GO" id="GO:0006310">
    <property type="term" value="P:DNA recombination"/>
    <property type="evidence" value="ECO:0007669"/>
    <property type="project" value="InterPro"/>
</dbReference>
<dbReference type="GO" id="GO:0015074">
    <property type="term" value="P:DNA integration"/>
    <property type="evidence" value="ECO:0007669"/>
    <property type="project" value="InterPro"/>
</dbReference>